<dbReference type="GO" id="GO:0046961">
    <property type="term" value="F:proton-transporting ATPase activity, rotational mechanism"/>
    <property type="evidence" value="ECO:0007669"/>
    <property type="project" value="InterPro"/>
</dbReference>
<sequence length="357" mass="40901">MDTTYLGKYGQLSCLNTEFLKNSDLESLINLETEKEFLSYLENRFYKVEVQKFSNSYTMPDLYTMIINYHMVSHIKDALQSLPYGGKAFVSAYLNKFDTENIKVILSSKSLNYKVDQFEPFLMINDMPVGYITGSIPEEEYKALMEQPDVEGIVNSLAEYGYGVALMERLEDFRSQGNLIGMFNTLDSYYYTRLFEQFNMYVGSQPSIGNYLRSLVDIHNVSLLAKRIVSSNKDKDIDDLDDFIVDSGSITKQELLNSKFDTIESLAGLNIPGASKAVEAYNRSGLLGSIETEMKYALYNEYLPKLKMSSMGLNTVMYYIIRSEIERDNLRVIMLGKYYDMGNEFIRSNVIKLSNEA</sequence>
<dbReference type="InterPro" id="IPR036079">
    <property type="entry name" value="ATPase_csu/dsu_sf"/>
</dbReference>
<dbReference type="PANTHER" id="PTHR38682:SF1">
    <property type="entry name" value="V-TYPE ATP SYNTHASE SUBUNIT C"/>
    <property type="match status" value="1"/>
</dbReference>
<proteinExistence type="inferred from homology"/>
<dbReference type="InterPro" id="IPR035067">
    <property type="entry name" value="V-type_ATPase_csu/dsu"/>
</dbReference>
<dbReference type="InterPro" id="IPR002843">
    <property type="entry name" value="ATPase_V0-cplx_csu/dsu"/>
</dbReference>
<dbReference type="EMBL" id="CP019964">
    <property type="protein sequence ID" value="ASI13679.1"/>
    <property type="molecule type" value="Genomic_DNA"/>
</dbReference>
<gene>
    <name evidence="4" type="ORF">Mia14_0357</name>
</gene>
<dbReference type="InterPro" id="IPR044911">
    <property type="entry name" value="V-type_ATPase_csu/dsu_dom_3"/>
</dbReference>
<evidence type="ECO:0000313" key="5">
    <source>
        <dbReference type="Proteomes" id="UP000197679"/>
    </source>
</evidence>
<keyword evidence="2" id="KW-0813">Transport</keyword>
<dbReference type="InterPro" id="IPR050873">
    <property type="entry name" value="V-ATPase_V0D/AC39_subunit"/>
</dbReference>
<dbReference type="PANTHER" id="PTHR38682">
    <property type="entry name" value="V-TYPE ATP SYNTHASE SUBUNIT C"/>
    <property type="match status" value="1"/>
</dbReference>
<accession>A0A218NMH7</accession>
<dbReference type="GeneID" id="33313914"/>
<comment type="similarity">
    <text evidence="1">Belongs to the V-ATPase V0D/AC39 subunit family.</text>
</comment>
<evidence type="ECO:0000256" key="1">
    <source>
        <dbReference type="ARBA" id="ARBA00006709"/>
    </source>
</evidence>
<dbReference type="OrthoDB" id="4272at2157"/>
<dbReference type="Proteomes" id="UP000197679">
    <property type="component" value="Chromosome"/>
</dbReference>
<organism evidence="4 5">
    <name type="scientific">Candidatus Mancarchaeum acidiphilum</name>
    <dbReference type="NCBI Taxonomy" id="1920749"/>
    <lineage>
        <taxon>Archaea</taxon>
        <taxon>Candidatus Micrarchaeota</taxon>
        <taxon>Candidatus Mancarchaeum</taxon>
    </lineage>
</organism>
<dbReference type="AlphaFoldDB" id="A0A218NMH7"/>
<dbReference type="KEGG" id="marh:Mia14_0357"/>
<name>A0A218NMH7_9ARCH</name>
<protein>
    <submittedName>
        <fullName evidence="4">A-type Na(+),H(+)-transporting-ATP synthase subunit C</fullName>
    </submittedName>
</protein>
<reference evidence="4 5" key="1">
    <citation type="journal article" date="2017" name="Nat. Commun.">
        <title>'ARMAN' archaea depend on association with euryarchaeal host in culture and in situ.</title>
        <authorList>
            <person name="Golyshina O."/>
            <person name="Toshchakov S."/>
            <person name="Makarova K."/>
            <person name="Gavrilov S."/>
            <person name="Korzhenkov A."/>
            <person name="La Cono V."/>
            <person name="Arcadi E."/>
            <person name="Nechitaylo T."/>
            <person name="Ferrer M."/>
            <person name="Kublanov I."/>
            <person name="Wolf Y."/>
            <person name="Yakimov M."/>
            <person name="Golyshin P."/>
            <person name="Slesarev A."/>
            <person name="Kozyavkin S."/>
        </authorList>
    </citation>
    <scope>NUCLEOTIDE SEQUENCE [LARGE SCALE GENOMIC DNA]</scope>
    <source>
        <strain evidence="4 5">Mia14</strain>
    </source>
</reference>
<evidence type="ECO:0000256" key="2">
    <source>
        <dbReference type="ARBA" id="ARBA00022448"/>
    </source>
</evidence>
<keyword evidence="3" id="KW-0406">Ion transport</keyword>
<evidence type="ECO:0000313" key="4">
    <source>
        <dbReference type="EMBL" id="ASI13679.1"/>
    </source>
</evidence>
<evidence type="ECO:0000256" key="3">
    <source>
        <dbReference type="ARBA" id="ARBA00023065"/>
    </source>
</evidence>
<dbReference type="SUPFAM" id="SSF103486">
    <property type="entry name" value="V-type ATP synthase subunit C"/>
    <property type="match status" value="1"/>
</dbReference>
<dbReference type="Gene3D" id="1.20.1690.10">
    <property type="entry name" value="V-type ATP synthase subunit C domain"/>
    <property type="match status" value="2"/>
</dbReference>
<dbReference type="Gene3D" id="1.10.132.50">
    <property type="entry name" value="ATP synthase (C/AC39) subunit, domain 3"/>
    <property type="match status" value="1"/>
</dbReference>
<dbReference type="RefSeq" id="WP_088819844.1">
    <property type="nucleotide sequence ID" value="NZ_CP019964.1"/>
</dbReference>
<keyword evidence="5" id="KW-1185">Reference proteome</keyword>
<dbReference type="Pfam" id="PF01992">
    <property type="entry name" value="vATP-synt_AC39"/>
    <property type="match status" value="1"/>
</dbReference>